<reference evidence="3" key="2">
    <citation type="submission" date="2013-12" db="EMBL/GenBank/DDBJ databases">
        <authorList>
            <person name="Yu Y."/>
            <person name="Lee S."/>
            <person name="de Baynast K."/>
            <person name="Wissotski M."/>
            <person name="Liu L."/>
            <person name="Talag J."/>
            <person name="Goicoechea J."/>
            <person name="Angelova A."/>
            <person name="Jetty R."/>
            <person name="Kudrna D."/>
            <person name="Golser W."/>
            <person name="Rivera L."/>
            <person name="Zhang J."/>
            <person name="Wing R."/>
        </authorList>
    </citation>
    <scope>NUCLEOTIDE SEQUENCE</scope>
</reference>
<organism evidence="2 3">
    <name type="scientific">Leersia perrieri</name>
    <dbReference type="NCBI Taxonomy" id="77586"/>
    <lineage>
        <taxon>Eukaryota</taxon>
        <taxon>Viridiplantae</taxon>
        <taxon>Streptophyta</taxon>
        <taxon>Embryophyta</taxon>
        <taxon>Tracheophyta</taxon>
        <taxon>Spermatophyta</taxon>
        <taxon>Magnoliopsida</taxon>
        <taxon>Liliopsida</taxon>
        <taxon>Poales</taxon>
        <taxon>Poaceae</taxon>
        <taxon>BOP clade</taxon>
        <taxon>Oryzoideae</taxon>
        <taxon>Oryzeae</taxon>
        <taxon>Oryzinae</taxon>
        <taxon>Leersia</taxon>
    </lineage>
</organism>
<dbReference type="InterPro" id="IPR005174">
    <property type="entry name" value="KIB1-4_b-propeller"/>
</dbReference>
<dbReference type="HOGENOM" id="CLU_671523_0_0_1"/>
<reference evidence="2" key="3">
    <citation type="submission" date="2015-04" db="UniProtKB">
        <authorList>
            <consortium name="EnsemblPlants"/>
        </authorList>
    </citation>
    <scope>IDENTIFICATION</scope>
</reference>
<sequence length="410" mass="46963">MYQPEDVSLPDFLSKRWILNLNETEEENEVETQTFISPFEGIHLKISSPILDGKQCLRCIADWLLLFDEVTKECYLTNIISHSKVHLPPLLEPLDNLGRYALSSPTTLPDSTIMFACSNFDKFVLYCRPGDKEWTKYYVDFQGIDDYFLGTIFGGNGRMYVETNWKNSCVVIHTSSSSIYVEKTGIAEPKTCPLHKPYTSCWVESNGDVFLVRLYCHSYHSSGVVNIDVHRMNTLKYVWERVDGIGDATFFLGINSVGLSSTYAGTQPNCIHFLLSCCDGIRLYTIKLDAQTISFTLLPGCANPDDSSYIAYWFNYWYGLYWAIPRSSKHQPSNSLDVITNKFNRILLSKEGTEQANEAQWSNIPIELLELLVPKLSFIDYFHVQATCKEWSLMTKPIQYTKTYTMLVSF</sequence>
<dbReference type="STRING" id="77586.A0A0D9WXU9"/>
<dbReference type="PANTHER" id="PTHR40891">
    <property type="entry name" value="DUF295 DOMAIN-CONTAINING PROTEIN"/>
    <property type="match status" value="1"/>
</dbReference>
<dbReference type="PANTHER" id="PTHR40891:SF1">
    <property type="entry name" value="DUF295 DOMAIN-CONTAINING PROTEIN"/>
    <property type="match status" value="1"/>
</dbReference>
<dbReference type="AlphaFoldDB" id="A0A0D9WXU9"/>
<name>A0A0D9WXU9_9ORYZ</name>
<dbReference type="Proteomes" id="UP000032180">
    <property type="component" value="Chromosome 7"/>
</dbReference>
<keyword evidence="3" id="KW-1185">Reference proteome</keyword>
<feature type="domain" description="KIB1-4 beta-propeller" evidence="1">
    <location>
        <begin position="45"/>
        <end position="279"/>
    </location>
</feature>
<dbReference type="Pfam" id="PF03478">
    <property type="entry name" value="Beta-prop_KIB1-4"/>
    <property type="match status" value="1"/>
</dbReference>
<evidence type="ECO:0000313" key="3">
    <source>
        <dbReference type="Proteomes" id="UP000032180"/>
    </source>
</evidence>
<dbReference type="EnsemblPlants" id="LPERR07G09370.1">
    <property type="protein sequence ID" value="LPERR07G09370.1"/>
    <property type="gene ID" value="LPERR07G09370"/>
</dbReference>
<reference evidence="2 3" key="1">
    <citation type="submission" date="2012-08" db="EMBL/GenBank/DDBJ databases">
        <title>Oryza genome evolution.</title>
        <authorList>
            <person name="Wing R.A."/>
        </authorList>
    </citation>
    <scope>NUCLEOTIDE SEQUENCE</scope>
</reference>
<protein>
    <recommendedName>
        <fullName evidence="1">KIB1-4 beta-propeller domain-containing protein</fullName>
    </recommendedName>
</protein>
<proteinExistence type="predicted"/>
<dbReference type="Gramene" id="LPERR07G09370.1">
    <property type="protein sequence ID" value="LPERR07G09370.1"/>
    <property type="gene ID" value="LPERR07G09370"/>
</dbReference>
<accession>A0A0D9WXU9</accession>
<evidence type="ECO:0000313" key="2">
    <source>
        <dbReference type="EnsemblPlants" id="LPERR07G09370.1"/>
    </source>
</evidence>
<evidence type="ECO:0000259" key="1">
    <source>
        <dbReference type="Pfam" id="PF03478"/>
    </source>
</evidence>